<comment type="caution">
    <text evidence="2">The sequence shown here is derived from an EMBL/GenBank/DDBJ whole genome shotgun (WGS) entry which is preliminary data.</text>
</comment>
<keyword evidence="1" id="KW-1133">Transmembrane helix</keyword>
<feature type="transmembrane region" description="Helical" evidence="1">
    <location>
        <begin position="161"/>
        <end position="187"/>
    </location>
</feature>
<protein>
    <submittedName>
        <fullName evidence="2">Uncharacterized protein</fullName>
    </submittedName>
</protein>
<reference evidence="2" key="1">
    <citation type="submission" date="2018-04" db="EMBL/GenBank/DDBJ databases">
        <title>Draft genome sequence of the Candidatus Spirobacillus cienkowskii, a pathogen of freshwater Daphnia species, reconstructed from hemolymph metagenomic reads.</title>
        <authorList>
            <person name="Bresciani L."/>
            <person name="Lemos L.N."/>
            <person name="Wale N."/>
            <person name="Lin J.Y."/>
            <person name="Fernandes G.R."/>
            <person name="Duffy M.A."/>
            <person name="Rodrigues J.M."/>
        </authorList>
    </citation>
    <scope>NUCLEOTIDE SEQUENCE [LARGE SCALE GENOMIC DNA]</scope>
    <source>
        <strain evidence="2">Binning01</strain>
    </source>
</reference>
<feature type="transmembrane region" description="Helical" evidence="1">
    <location>
        <begin position="95"/>
        <end position="115"/>
    </location>
</feature>
<evidence type="ECO:0000313" key="2">
    <source>
        <dbReference type="EMBL" id="RDB37214.1"/>
    </source>
</evidence>
<sequence>MEERNRELSQDYYKRKNHLLKKRLNFFIILISSVSFLLFLSISEGYALKILLSKNFSITDIVYILLLIELYLLTYNIILSRITLHLCYYFYNKKIPSIIIMSIFSIVYLIISFNVSEAKNIIPLGISKICIISLFFNFWSSKLSETRLETRSNILPYIFMISWQAFFMCRWVLIACWLLSSLGFALALVTSHPIIKIELWEAVLLMLAFYFPFKLFVRNPNAHSGF</sequence>
<dbReference type="AlphaFoldDB" id="A0A369KZQ5"/>
<name>A0A369KZQ5_9BACT</name>
<dbReference type="EMBL" id="QOVW01000005">
    <property type="protein sequence ID" value="RDB37214.1"/>
    <property type="molecule type" value="Genomic_DNA"/>
</dbReference>
<evidence type="ECO:0000313" key="3">
    <source>
        <dbReference type="Proteomes" id="UP000253934"/>
    </source>
</evidence>
<evidence type="ECO:0000256" key="1">
    <source>
        <dbReference type="SAM" id="Phobius"/>
    </source>
</evidence>
<organism evidence="2 3">
    <name type="scientific">Spirobacillus cienkowskii</name>
    <dbReference type="NCBI Taxonomy" id="495820"/>
    <lineage>
        <taxon>Bacteria</taxon>
        <taxon>Pseudomonadati</taxon>
        <taxon>Bdellovibrionota</taxon>
        <taxon>Oligoflexia</taxon>
        <taxon>Silvanigrellales</taxon>
        <taxon>Spirobacillus</taxon>
    </lineage>
</organism>
<feature type="transmembrane region" description="Helical" evidence="1">
    <location>
        <begin position="121"/>
        <end position="140"/>
    </location>
</feature>
<accession>A0A369KZQ5</accession>
<keyword evidence="1" id="KW-0812">Transmembrane</keyword>
<keyword evidence="3" id="KW-1185">Reference proteome</keyword>
<keyword evidence="1" id="KW-0472">Membrane</keyword>
<proteinExistence type="predicted"/>
<feature type="transmembrane region" description="Helical" evidence="1">
    <location>
        <begin position="62"/>
        <end position="83"/>
    </location>
</feature>
<feature type="transmembrane region" description="Helical" evidence="1">
    <location>
        <begin position="24"/>
        <end position="42"/>
    </location>
</feature>
<gene>
    <name evidence="2" type="ORF">DCC88_01260</name>
</gene>
<feature type="transmembrane region" description="Helical" evidence="1">
    <location>
        <begin position="199"/>
        <end position="217"/>
    </location>
</feature>
<dbReference type="RefSeq" id="WP_338636637.1">
    <property type="nucleotide sequence ID" value="NZ_CP146516.1"/>
</dbReference>
<dbReference type="Proteomes" id="UP000253934">
    <property type="component" value="Unassembled WGS sequence"/>
</dbReference>